<keyword evidence="4" id="KW-0902">Two-component regulatory system</keyword>
<dbReference type="PROSITE" id="PS01124">
    <property type="entry name" value="HTH_ARAC_FAMILY_2"/>
    <property type="match status" value="1"/>
</dbReference>
<dbReference type="Proteomes" id="UP000019364">
    <property type="component" value="Unassembled WGS sequence"/>
</dbReference>
<dbReference type="SMART" id="SM00342">
    <property type="entry name" value="HTH_ARAC"/>
    <property type="match status" value="1"/>
</dbReference>
<dbReference type="Pfam" id="PF00072">
    <property type="entry name" value="Response_reg"/>
    <property type="match status" value="1"/>
</dbReference>
<reference evidence="12 13" key="1">
    <citation type="journal article" date="2014" name="Genome Announc.">
        <title>Draft Genome Sequence of Paenibacillus pini JCM 16418T, Isolated from the Rhizosphere of Pine Tree.</title>
        <authorList>
            <person name="Yuki M."/>
            <person name="Oshima K."/>
            <person name="Suda W."/>
            <person name="Oshida Y."/>
            <person name="Kitamura K."/>
            <person name="Iida Y."/>
            <person name="Hattori M."/>
            <person name="Ohkuma M."/>
        </authorList>
    </citation>
    <scope>NUCLEOTIDE SEQUENCE [LARGE SCALE GENOMIC DNA]</scope>
    <source>
        <strain evidence="12 13">JCM 16418</strain>
    </source>
</reference>
<evidence type="ECO:0000259" key="11">
    <source>
        <dbReference type="PROSITE" id="PS50887"/>
    </source>
</evidence>
<comment type="subcellular location">
    <subcellularLocation>
        <location evidence="1">Cytoplasm</location>
    </subcellularLocation>
</comment>
<name>W7YI59_9BACL</name>
<accession>W7YI59</accession>
<dbReference type="RefSeq" id="WP_036648226.1">
    <property type="nucleotide sequence ID" value="NZ_BAVZ01000005.1"/>
</dbReference>
<keyword evidence="2" id="KW-0963">Cytoplasm</keyword>
<evidence type="ECO:0000256" key="7">
    <source>
        <dbReference type="ARBA" id="ARBA00023163"/>
    </source>
</evidence>
<evidence type="ECO:0000256" key="8">
    <source>
        <dbReference type="PROSITE-ProRule" id="PRU00169"/>
    </source>
</evidence>
<dbReference type="eggNOG" id="COG2207">
    <property type="taxonomic scope" value="Bacteria"/>
</dbReference>
<evidence type="ECO:0000256" key="3">
    <source>
        <dbReference type="ARBA" id="ARBA00022553"/>
    </source>
</evidence>
<dbReference type="InterPro" id="IPR041522">
    <property type="entry name" value="CdaR_GGDEF"/>
</dbReference>
<dbReference type="eggNOG" id="COG4753">
    <property type="taxonomic scope" value="Bacteria"/>
</dbReference>
<dbReference type="SUPFAM" id="SSF46689">
    <property type="entry name" value="Homeodomain-like"/>
    <property type="match status" value="2"/>
</dbReference>
<keyword evidence="5" id="KW-0805">Transcription regulation</keyword>
<dbReference type="EMBL" id="BAVZ01000005">
    <property type="protein sequence ID" value="GAF08127.1"/>
    <property type="molecule type" value="Genomic_DNA"/>
</dbReference>
<feature type="domain" description="Response regulatory" evidence="10">
    <location>
        <begin position="3"/>
        <end position="120"/>
    </location>
</feature>
<evidence type="ECO:0000256" key="6">
    <source>
        <dbReference type="ARBA" id="ARBA00023125"/>
    </source>
</evidence>
<dbReference type="GO" id="GO:0043565">
    <property type="term" value="F:sequence-specific DNA binding"/>
    <property type="evidence" value="ECO:0007669"/>
    <property type="project" value="InterPro"/>
</dbReference>
<dbReference type="PROSITE" id="PS00041">
    <property type="entry name" value="HTH_ARAC_FAMILY_1"/>
    <property type="match status" value="1"/>
</dbReference>
<dbReference type="GO" id="GO:0000160">
    <property type="term" value="P:phosphorelay signal transduction system"/>
    <property type="evidence" value="ECO:0007669"/>
    <property type="project" value="UniProtKB-KW"/>
</dbReference>
<evidence type="ECO:0000259" key="10">
    <source>
        <dbReference type="PROSITE" id="PS50110"/>
    </source>
</evidence>
<evidence type="ECO:0000256" key="2">
    <source>
        <dbReference type="ARBA" id="ARBA00022490"/>
    </source>
</evidence>
<dbReference type="PANTHER" id="PTHR42713:SF3">
    <property type="entry name" value="TRANSCRIPTIONAL REGULATORY PROTEIN HPTR"/>
    <property type="match status" value="1"/>
</dbReference>
<dbReference type="InterPro" id="IPR018062">
    <property type="entry name" value="HTH_AraC-typ_CS"/>
</dbReference>
<dbReference type="InterPro" id="IPR051552">
    <property type="entry name" value="HptR"/>
</dbReference>
<evidence type="ECO:0000256" key="1">
    <source>
        <dbReference type="ARBA" id="ARBA00004496"/>
    </source>
</evidence>
<dbReference type="InterPro" id="IPR011006">
    <property type="entry name" value="CheY-like_superfamily"/>
</dbReference>
<dbReference type="GO" id="GO:0005737">
    <property type="term" value="C:cytoplasm"/>
    <property type="evidence" value="ECO:0007669"/>
    <property type="project" value="UniProtKB-SubCell"/>
</dbReference>
<dbReference type="GO" id="GO:0003700">
    <property type="term" value="F:DNA-binding transcription factor activity"/>
    <property type="evidence" value="ECO:0007669"/>
    <property type="project" value="InterPro"/>
</dbReference>
<feature type="domain" description="HTH araC/xylS-type" evidence="9">
    <location>
        <begin position="431"/>
        <end position="529"/>
    </location>
</feature>
<dbReference type="Gene3D" id="1.10.10.60">
    <property type="entry name" value="Homeodomain-like"/>
    <property type="match status" value="2"/>
</dbReference>
<dbReference type="InterPro" id="IPR001789">
    <property type="entry name" value="Sig_transdc_resp-reg_receiver"/>
</dbReference>
<keyword evidence="6" id="KW-0238">DNA-binding</keyword>
<dbReference type="Pfam" id="PF17853">
    <property type="entry name" value="GGDEF_2"/>
    <property type="match status" value="1"/>
</dbReference>
<dbReference type="SMART" id="SM00448">
    <property type="entry name" value="REC"/>
    <property type="match status" value="1"/>
</dbReference>
<organism evidence="12 13">
    <name type="scientific">Paenibacillus pini JCM 16418</name>
    <dbReference type="NCBI Taxonomy" id="1236976"/>
    <lineage>
        <taxon>Bacteria</taxon>
        <taxon>Bacillati</taxon>
        <taxon>Bacillota</taxon>
        <taxon>Bacilli</taxon>
        <taxon>Bacillales</taxon>
        <taxon>Paenibacillaceae</taxon>
        <taxon>Paenibacillus</taxon>
    </lineage>
</organism>
<dbReference type="PRINTS" id="PR00032">
    <property type="entry name" value="HTHARAC"/>
</dbReference>
<feature type="domain" description="GGDEF" evidence="11">
    <location>
        <begin position="180"/>
        <end position="309"/>
    </location>
</feature>
<proteinExistence type="predicted"/>
<keyword evidence="3 8" id="KW-0597">Phosphoprotein</keyword>
<evidence type="ECO:0000259" key="9">
    <source>
        <dbReference type="PROSITE" id="PS01124"/>
    </source>
</evidence>
<protein>
    <submittedName>
        <fullName evidence="12">Response regulator receiver protein</fullName>
    </submittedName>
</protein>
<dbReference type="SUPFAM" id="SSF52172">
    <property type="entry name" value="CheY-like"/>
    <property type="match status" value="1"/>
</dbReference>
<keyword evidence="13" id="KW-1185">Reference proteome</keyword>
<dbReference type="InterPro" id="IPR000160">
    <property type="entry name" value="GGDEF_dom"/>
</dbReference>
<keyword evidence="7" id="KW-0804">Transcription</keyword>
<evidence type="ECO:0000256" key="4">
    <source>
        <dbReference type="ARBA" id="ARBA00023012"/>
    </source>
</evidence>
<dbReference type="PROSITE" id="PS50110">
    <property type="entry name" value="RESPONSE_REGULATORY"/>
    <property type="match status" value="1"/>
</dbReference>
<feature type="modified residue" description="4-aspartylphosphate" evidence="8">
    <location>
        <position position="55"/>
    </location>
</feature>
<dbReference type="InterPro" id="IPR020449">
    <property type="entry name" value="Tscrpt_reg_AraC-type_HTH"/>
</dbReference>
<dbReference type="Gene3D" id="3.40.50.2300">
    <property type="match status" value="1"/>
</dbReference>
<dbReference type="PANTHER" id="PTHR42713">
    <property type="entry name" value="HISTIDINE KINASE-RELATED"/>
    <property type="match status" value="1"/>
</dbReference>
<evidence type="ECO:0000313" key="12">
    <source>
        <dbReference type="EMBL" id="GAF08127.1"/>
    </source>
</evidence>
<evidence type="ECO:0000256" key="5">
    <source>
        <dbReference type="ARBA" id="ARBA00023015"/>
    </source>
</evidence>
<dbReference type="InterPro" id="IPR009057">
    <property type="entry name" value="Homeodomain-like_sf"/>
</dbReference>
<dbReference type="STRING" id="1236976.JCM16418_2165"/>
<dbReference type="PROSITE" id="PS50887">
    <property type="entry name" value="GGDEF"/>
    <property type="match status" value="1"/>
</dbReference>
<evidence type="ECO:0000313" key="13">
    <source>
        <dbReference type="Proteomes" id="UP000019364"/>
    </source>
</evidence>
<dbReference type="Pfam" id="PF12833">
    <property type="entry name" value="HTH_18"/>
    <property type="match status" value="1"/>
</dbReference>
<gene>
    <name evidence="12" type="ORF">JCM16418_2165</name>
</gene>
<dbReference type="InterPro" id="IPR018060">
    <property type="entry name" value="HTH_AraC"/>
</dbReference>
<sequence>MIRIMIVDDEERARTGIRTLINWGKYGVSIQAEARDGIEALEQLKVIEIDILITDIRMPEMDGLTLIEHVARDYPHIKCVVMSGFDEFSFAKKAIQFGVTEYLLKPSRTQEILDTVIKLANIIESQRRQELTLEKLNMGFRESFPLLKEDTLRKLVTTANPPFNQLFSILRLNQIEFPHLCFGVMVLQIDNFHSLQQRYGPEDIELYKYSLKNIAEETTSTFYMCAAFEHQDDIVLILNSEELISSGTLTPLAQEIQRNVQQHLNFEVSIGIGSIEASVRHLNISYREATRALNHRYYMGLAKIVDYTTSIDDPDHSSYPLTEEKAILQALFQGKQEELLNHLKEFNNALKPESSSKEHIVRSMIALVFTLYKTCVEKNLNTGEIFGDDLIKLSHIMSQSSLELIQNLLYDLLLTISDKLSNRKNTNKLFQSALDYVQTNYTKDINRETVAREVFITPGYLSLLFKQEMKMSFLEYLHHIRIDKACEYLHNRSLKLTEIAHSVGYNDDKYFFQVFKKYTGVTPNQYRNTIN</sequence>
<dbReference type="AlphaFoldDB" id="W7YI59"/>
<comment type="caution">
    <text evidence="12">The sequence shown here is derived from an EMBL/GenBank/DDBJ whole genome shotgun (WGS) entry which is preliminary data.</text>
</comment>
<dbReference type="CDD" id="cd17536">
    <property type="entry name" value="REC_YesN-like"/>
    <property type="match status" value="1"/>
</dbReference>
<dbReference type="OrthoDB" id="9794370at2"/>